<name>A0A0E9T069_ANGAN</name>
<reference evidence="1" key="1">
    <citation type="submission" date="2014-11" db="EMBL/GenBank/DDBJ databases">
        <authorList>
            <person name="Amaro Gonzalez C."/>
        </authorList>
    </citation>
    <scope>NUCLEOTIDE SEQUENCE</scope>
</reference>
<reference evidence="1" key="2">
    <citation type="journal article" date="2015" name="Fish Shellfish Immunol.">
        <title>Early steps in the European eel (Anguilla anguilla)-Vibrio vulnificus interaction in the gills: Role of the RtxA13 toxin.</title>
        <authorList>
            <person name="Callol A."/>
            <person name="Pajuelo D."/>
            <person name="Ebbesson L."/>
            <person name="Teles M."/>
            <person name="MacKenzie S."/>
            <person name="Amaro C."/>
        </authorList>
    </citation>
    <scope>NUCLEOTIDE SEQUENCE</scope>
</reference>
<sequence length="40" mass="4522">MDQYMLFEDLAKQGYLSPDLILETGCSLEINKCGPESKQI</sequence>
<evidence type="ECO:0000313" key="1">
    <source>
        <dbReference type="EMBL" id="JAH46961.1"/>
    </source>
</evidence>
<dbReference type="EMBL" id="GBXM01061616">
    <property type="protein sequence ID" value="JAH46961.1"/>
    <property type="molecule type" value="Transcribed_RNA"/>
</dbReference>
<proteinExistence type="predicted"/>
<protein>
    <submittedName>
        <fullName evidence="1">Uncharacterized protein</fullName>
    </submittedName>
</protein>
<dbReference type="AlphaFoldDB" id="A0A0E9T069"/>
<organism evidence="1">
    <name type="scientific">Anguilla anguilla</name>
    <name type="common">European freshwater eel</name>
    <name type="synonym">Muraena anguilla</name>
    <dbReference type="NCBI Taxonomy" id="7936"/>
    <lineage>
        <taxon>Eukaryota</taxon>
        <taxon>Metazoa</taxon>
        <taxon>Chordata</taxon>
        <taxon>Craniata</taxon>
        <taxon>Vertebrata</taxon>
        <taxon>Euteleostomi</taxon>
        <taxon>Actinopterygii</taxon>
        <taxon>Neopterygii</taxon>
        <taxon>Teleostei</taxon>
        <taxon>Anguilliformes</taxon>
        <taxon>Anguillidae</taxon>
        <taxon>Anguilla</taxon>
    </lineage>
</organism>
<accession>A0A0E9T069</accession>